<dbReference type="InterPro" id="IPR017972">
    <property type="entry name" value="Cyt_P450_CS"/>
</dbReference>
<dbReference type="GO" id="GO:0016705">
    <property type="term" value="F:oxidoreductase activity, acting on paired donors, with incorporation or reduction of molecular oxygen"/>
    <property type="evidence" value="ECO:0007669"/>
    <property type="project" value="InterPro"/>
</dbReference>
<dbReference type="GO" id="GO:0005506">
    <property type="term" value="F:iron ion binding"/>
    <property type="evidence" value="ECO:0007669"/>
    <property type="project" value="InterPro"/>
</dbReference>
<keyword evidence="8" id="KW-0812">Transmembrane</keyword>
<name>A0A6A6BLL3_9PEZI</name>
<keyword evidence="3 6" id="KW-0479">Metal-binding</keyword>
<reference evidence="9" key="1">
    <citation type="journal article" date="2020" name="Stud. Mycol.">
        <title>101 Dothideomycetes genomes: a test case for predicting lifestyles and emergence of pathogens.</title>
        <authorList>
            <person name="Haridas S."/>
            <person name="Albert R."/>
            <person name="Binder M."/>
            <person name="Bloem J."/>
            <person name="Labutti K."/>
            <person name="Salamov A."/>
            <person name="Andreopoulos B."/>
            <person name="Baker S."/>
            <person name="Barry K."/>
            <person name="Bills G."/>
            <person name="Bluhm B."/>
            <person name="Cannon C."/>
            <person name="Castanera R."/>
            <person name="Culley D."/>
            <person name="Daum C."/>
            <person name="Ezra D."/>
            <person name="Gonzalez J."/>
            <person name="Henrissat B."/>
            <person name="Kuo A."/>
            <person name="Liang C."/>
            <person name="Lipzen A."/>
            <person name="Lutzoni F."/>
            <person name="Magnuson J."/>
            <person name="Mondo S."/>
            <person name="Nolan M."/>
            <person name="Ohm R."/>
            <person name="Pangilinan J."/>
            <person name="Park H.-J."/>
            <person name="Ramirez L."/>
            <person name="Alfaro M."/>
            <person name="Sun H."/>
            <person name="Tritt A."/>
            <person name="Yoshinaga Y."/>
            <person name="Zwiers L.-H."/>
            <person name="Turgeon B."/>
            <person name="Goodwin S."/>
            <person name="Spatafora J."/>
            <person name="Crous P."/>
            <person name="Grigoriev I."/>
        </authorList>
    </citation>
    <scope>NUCLEOTIDE SEQUENCE</scope>
    <source>
        <strain evidence="9">CBS 121167</strain>
    </source>
</reference>
<keyword evidence="8" id="KW-0472">Membrane</keyword>
<dbReference type="RefSeq" id="XP_033400638.1">
    <property type="nucleotide sequence ID" value="XM_033538747.1"/>
</dbReference>
<dbReference type="SUPFAM" id="SSF48264">
    <property type="entry name" value="Cytochrome P450"/>
    <property type="match status" value="1"/>
</dbReference>
<dbReference type="Pfam" id="PF00067">
    <property type="entry name" value="p450"/>
    <property type="match status" value="1"/>
</dbReference>
<dbReference type="PANTHER" id="PTHR46206:SF7">
    <property type="entry name" value="P450, PUTATIVE (EUROFUNG)-RELATED"/>
    <property type="match status" value="1"/>
</dbReference>
<evidence type="ECO:0008006" key="11">
    <source>
        <dbReference type="Google" id="ProtNLM"/>
    </source>
</evidence>
<keyword evidence="8" id="KW-1133">Transmembrane helix</keyword>
<evidence type="ECO:0000256" key="1">
    <source>
        <dbReference type="ARBA" id="ARBA00001971"/>
    </source>
</evidence>
<dbReference type="InterPro" id="IPR001128">
    <property type="entry name" value="Cyt_P450"/>
</dbReference>
<feature type="transmembrane region" description="Helical" evidence="8">
    <location>
        <begin position="28"/>
        <end position="48"/>
    </location>
</feature>
<dbReference type="GO" id="GO:0020037">
    <property type="term" value="F:heme binding"/>
    <property type="evidence" value="ECO:0007669"/>
    <property type="project" value="InterPro"/>
</dbReference>
<evidence type="ECO:0000256" key="5">
    <source>
        <dbReference type="ARBA" id="ARBA00023004"/>
    </source>
</evidence>
<comment type="cofactor">
    <cofactor evidence="1 6">
        <name>heme</name>
        <dbReference type="ChEBI" id="CHEBI:30413"/>
    </cofactor>
</comment>
<keyword evidence="10" id="KW-1185">Reference proteome</keyword>
<gene>
    <name evidence="9" type="ORF">K452DRAFT_265384</name>
</gene>
<dbReference type="PRINTS" id="PR00465">
    <property type="entry name" value="EP450IV"/>
</dbReference>
<evidence type="ECO:0000256" key="6">
    <source>
        <dbReference type="PIRSR" id="PIRSR602403-1"/>
    </source>
</evidence>
<evidence type="ECO:0000256" key="2">
    <source>
        <dbReference type="ARBA" id="ARBA00010617"/>
    </source>
</evidence>
<dbReference type="Gene3D" id="1.10.630.10">
    <property type="entry name" value="Cytochrome P450"/>
    <property type="match status" value="1"/>
</dbReference>
<keyword evidence="4 7" id="KW-0560">Oxidoreductase</keyword>
<dbReference type="OrthoDB" id="1844152at2759"/>
<dbReference type="AlphaFoldDB" id="A0A6A6BLL3"/>
<feature type="binding site" description="axial binding residue" evidence="6">
    <location>
        <position position="462"/>
    </location>
    <ligand>
        <name>heme</name>
        <dbReference type="ChEBI" id="CHEBI:30413"/>
    </ligand>
    <ligandPart>
        <name>Fe</name>
        <dbReference type="ChEBI" id="CHEBI:18248"/>
    </ligandPart>
</feature>
<organism evidence="9 10">
    <name type="scientific">Aplosporella prunicola CBS 121167</name>
    <dbReference type="NCBI Taxonomy" id="1176127"/>
    <lineage>
        <taxon>Eukaryota</taxon>
        <taxon>Fungi</taxon>
        <taxon>Dikarya</taxon>
        <taxon>Ascomycota</taxon>
        <taxon>Pezizomycotina</taxon>
        <taxon>Dothideomycetes</taxon>
        <taxon>Dothideomycetes incertae sedis</taxon>
        <taxon>Botryosphaeriales</taxon>
        <taxon>Aplosporellaceae</taxon>
        <taxon>Aplosporella</taxon>
    </lineage>
</organism>
<dbReference type="InterPro" id="IPR036396">
    <property type="entry name" value="Cyt_P450_sf"/>
</dbReference>
<dbReference type="Proteomes" id="UP000799438">
    <property type="component" value="Unassembled WGS sequence"/>
</dbReference>
<keyword evidence="5 6" id="KW-0408">Iron</keyword>
<comment type="similarity">
    <text evidence="2 7">Belongs to the cytochrome P450 family.</text>
</comment>
<evidence type="ECO:0000313" key="9">
    <source>
        <dbReference type="EMBL" id="KAF2144926.1"/>
    </source>
</evidence>
<evidence type="ECO:0000256" key="3">
    <source>
        <dbReference type="ARBA" id="ARBA00022723"/>
    </source>
</evidence>
<dbReference type="EMBL" id="ML995478">
    <property type="protein sequence ID" value="KAF2144926.1"/>
    <property type="molecule type" value="Genomic_DNA"/>
</dbReference>
<keyword evidence="6 7" id="KW-0349">Heme</keyword>
<proteinExistence type="inferred from homology"/>
<dbReference type="GeneID" id="54296243"/>
<evidence type="ECO:0000313" key="10">
    <source>
        <dbReference type="Proteomes" id="UP000799438"/>
    </source>
</evidence>
<dbReference type="PROSITE" id="PS00086">
    <property type="entry name" value="CYTOCHROME_P450"/>
    <property type="match status" value="1"/>
</dbReference>
<dbReference type="GO" id="GO:0004497">
    <property type="term" value="F:monooxygenase activity"/>
    <property type="evidence" value="ECO:0007669"/>
    <property type="project" value="UniProtKB-KW"/>
</dbReference>
<keyword evidence="7" id="KW-0503">Monooxygenase</keyword>
<evidence type="ECO:0000256" key="4">
    <source>
        <dbReference type="ARBA" id="ARBA00023002"/>
    </source>
</evidence>
<dbReference type="PANTHER" id="PTHR46206">
    <property type="entry name" value="CYTOCHROME P450"/>
    <property type="match status" value="1"/>
</dbReference>
<evidence type="ECO:0000256" key="8">
    <source>
        <dbReference type="SAM" id="Phobius"/>
    </source>
</evidence>
<sequence length="521" mass="58718">MDTVRNIPTFLPEILQARIESYGSSGKIPVVPIAAALLAISYLFILYFQRPRALQAPLLRAELSEKERQKTYLTDSVSLLAEGYRKFKNGIYRLTTTDGVESVILSAKYLDELKNASDDVVNFPAAINVLLAGKYSGISGDVNALAQHVIRSDLTPSLGRLQANIAEEVDLALERFLPACEDWTTIKVHQALLNIIAEVSARMFVGAPLCRNQRWIELSRDYTLTAFSVARAMRQWKPWMRPFVQYFTPELRQLKKVRQEAVKFMMPVTKERSETEIKNDDMTQWMKAKSSPSWAKDYEGQAALQVQLAMAAIHTTTMGATHMLYDLFARPEYVEPLREEIQTVLAETGGFTKDTMAKLKKLDSFLKESQRMSPPGVTTFKRRIMRDLTLSDGTFLPEGTLVEVDTVSRTKDPALVDEADKFDGMRYYNLRENATTTRDAHMHQFVTSNSSSMHWGAGRHACPGRFFASTEIKTIVAKMLLAFDMKLADEAAGRPKNFHFGVQVTPDSTAEALFKKRRAAA</sequence>
<dbReference type="InterPro" id="IPR002403">
    <property type="entry name" value="Cyt_P450_E_grp-IV"/>
</dbReference>
<evidence type="ECO:0000256" key="7">
    <source>
        <dbReference type="RuleBase" id="RU000461"/>
    </source>
</evidence>
<protein>
    <recommendedName>
        <fullName evidence="11">Cytochrome P450</fullName>
    </recommendedName>
</protein>
<dbReference type="CDD" id="cd11041">
    <property type="entry name" value="CYP503A1-like"/>
    <property type="match status" value="1"/>
</dbReference>
<accession>A0A6A6BLL3</accession>